<keyword evidence="3" id="KW-1185">Reference proteome</keyword>
<evidence type="ECO:0000313" key="3">
    <source>
        <dbReference type="Proteomes" id="UP000672032"/>
    </source>
</evidence>
<proteinExistence type="predicted"/>
<name>A0A8A3PKT4_9HELO</name>
<gene>
    <name evidence="2" type="ORF">DSL72_006842</name>
</gene>
<dbReference type="EMBL" id="CP063410">
    <property type="protein sequence ID" value="QSZ35720.1"/>
    <property type="molecule type" value="Genomic_DNA"/>
</dbReference>
<sequence length="355" mass="37988">MNSARNPVNANANTNVRNQSRSRSRERNQRAQGRGRGNANRNANRNKQRSDARSADNITDRDSDSGTDARSESEIERTRRRICRINVCAQLANGIVQPSMLNAEIHPKVGMDGNYPRAFNIPKKVREFMDMDAHTLDKILSAYRLPHFDNRKRSPHVAIRRHAMIDPVDLAGLSLNDPRLAAFTHCPNAHHHRIYPCKNCDVHGRQADEATNDVKREILFEKLSVGAVWLNLWGENGGAGQQGGALVAGGYGNASGNGNGSRNGNGNGNGGNGTAAGGGSVVVGGAATGGRRPLILNQGAQGVHGVQIQGTGAHGVIPNRLNNNNIGLAHPGHHNDNGNGNGSGGSRLLGRRRDS</sequence>
<feature type="compositionally biased region" description="Basic and acidic residues" evidence="1">
    <location>
        <begin position="48"/>
        <end position="76"/>
    </location>
</feature>
<accession>A0A8A3PKT4</accession>
<dbReference type="Proteomes" id="UP000672032">
    <property type="component" value="Chromosome 6"/>
</dbReference>
<evidence type="ECO:0000256" key="1">
    <source>
        <dbReference type="SAM" id="MobiDB-lite"/>
    </source>
</evidence>
<dbReference type="OrthoDB" id="5389823at2759"/>
<evidence type="ECO:0000313" key="2">
    <source>
        <dbReference type="EMBL" id="QSZ35720.1"/>
    </source>
</evidence>
<feature type="region of interest" description="Disordered" evidence="1">
    <location>
        <begin position="1"/>
        <end position="76"/>
    </location>
</feature>
<feature type="region of interest" description="Disordered" evidence="1">
    <location>
        <begin position="322"/>
        <end position="355"/>
    </location>
</feature>
<reference evidence="2" key="1">
    <citation type="submission" date="2020-10" db="EMBL/GenBank/DDBJ databases">
        <title>Genome Sequence of Monilinia vaccinii-corymbosi Sheds Light on Mummy Berry Disease Infection of Blueberry and Mating Type.</title>
        <authorList>
            <person name="Yow A.G."/>
            <person name="Zhang Y."/>
            <person name="Bansal K."/>
            <person name="Eacker S.M."/>
            <person name="Sullivan S."/>
            <person name="Liachko I."/>
            <person name="Cubeta M.A."/>
            <person name="Rollins J.A."/>
            <person name="Ashrafi H."/>
        </authorList>
    </citation>
    <scope>NUCLEOTIDE SEQUENCE</scope>
    <source>
        <strain evidence="2">RL-1</strain>
    </source>
</reference>
<dbReference type="AlphaFoldDB" id="A0A8A3PKT4"/>
<protein>
    <submittedName>
        <fullName evidence="2">Uncharacterized protein</fullName>
    </submittedName>
</protein>
<feature type="compositionally biased region" description="Polar residues" evidence="1">
    <location>
        <begin position="1"/>
        <end position="14"/>
    </location>
</feature>
<organism evidence="2 3">
    <name type="scientific">Monilinia vaccinii-corymbosi</name>
    <dbReference type="NCBI Taxonomy" id="61207"/>
    <lineage>
        <taxon>Eukaryota</taxon>
        <taxon>Fungi</taxon>
        <taxon>Dikarya</taxon>
        <taxon>Ascomycota</taxon>
        <taxon>Pezizomycotina</taxon>
        <taxon>Leotiomycetes</taxon>
        <taxon>Helotiales</taxon>
        <taxon>Sclerotiniaceae</taxon>
        <taxon>Monilinia</taxon>
    </lineage>
</organism>